<name>A0A1H9Z2Z6_9BACI</name>
<dbReference type="Proteomes" id="UP000198618">
    <property type="component" value="Unassembled WGS sequence"/>
</dbReference>
<feature type="compositionally biased region" description="Basic and acidic residues" evidence="1">
    <location>
        <begin position="91"/>
        <end position="109"/>
    </location>
</feature>
<accession>A0A1H9Z2Z6</accession>
<dbReference type="OrthoDB" id="1708317at2"/>
<organism evidence="3 4">
    <name type="scientific">Oceanobacillus limi</name>
    <dbReference type="NCBI Taxonomy" id="930131"/>
    <lineage>
        <taxon>Bacteria</taxon>
        <taxon>Bacillati</taxon>
        <taxon>Bacillota</taxon>
        <taxon>Bacilli</taxon>
        <taxon>Bacillales</taxon>
        <taxon>Bacillaceae</taxon>
        <taxon>Oceanobacillus</taxon>
    </lineage>
</organism>
<sequence length="152" mass="17258">MTSFLLVISFLLHIITISGIYFLLKQIQILRAQNHTEDLPELLESYLGEIKAENKRLQEELTASPVKRKPKPTYKSDSQSKPQPNQTIKAVDQKLDEYPAPKTDSMDDKVQASLQSRILQLHQSGFSIEEIARKLNCGKTEAELTVKLHGKN</sequence>
<protein>
    <submittedName>
        <fullName evidence="3">Uncharacterized protein</fullName>
    </submittedName>
</protein>
<feature type="region of interest" description="Disordered" evidence="1">
    <location>
        <begin position="58"/>
        <end position="109"/>
    </location>
</feature>
<evidence type="ECO:0000313" key="4">
    <source>
        <dbReference type="Proteomes" id="UP000198618"/>
    </source>
</evidence>
<evidence type="ECO:0000256" key="2">
    <source>
        <dbReference type="SAM" id="Phobius"/>
    </source>
</evidence>
<keyword evidence="4" id="KW-1185">Reference proteome</keyword>
<dbReference type="EMBL" id="FOHE01000002">
    <property type="protein sequence ID" value="SES75870.1"/>
    <property type="molecule type" value="Genomic_DNA"/>
</dbReference>
<dbReference type="STRING" id="930131.SAMN05216389_10269"/>
<keyword evidence="2" id="KW-1133">Transmembrane helix</keyword>
<dbReference type="Pfam" id="PF19610">
    <property type="entry name" value="DUF6115"/>
    <property type="match status" value="1"/>
</dbReference>
<evidence type="ECO:0000313" key="3">
    <source>
        <dbReference type="EMBL" id="SES75870.1"/>
    </source>
</evidence>
<proteinExistence type="predicted"/>
<feature type="transmembrane region" description="Helical" evidence="2">
    <location>
        <begin position="6"/>
        <end position="24"/>
    </location>
</feature>
<reference evidence="3 4" key="1">
    <citation type="submission" date="2016-10" db="EMBL/GenBank/DDBJ databases">
        <authorList>
            <person name="de Groot N.N."/>
        </authorList>
    </citation>
    <scope>NUCLEOTIDE SEQUENCE [LARGE SCALE GENOMIC DNA]</scope>
    <source>
        <strain evidence="3 4">IBRC-M 10780</strain>
    </source>
</reference>
<gene>
    <name evidence="3" type="ORF">SAMN05216389_10269</name>
</gene>
<feature type="compositionally biased region" description="Polar residues" evidence="1">
    <location>
        <begin position="75"/>
        <end position="88"/>
    </location>
</feature>
<keyword evidence="2" id="KW-0472">Membrane</keyword>
<keyword evidence="2" id="KW-0812">Transmembrane</keyword>
<dbReference type="InterPro" id="IPR046118">
    <property type="entry name" value="DUF6115"/>
</dbReference>
<dbReference type="AlphaFoldDB" id="A0A1H9Z2Z6"/>
<dbReference type="RefSeq" id="WP_090866562.1">
    <property type="nucleotide sequence ID" value="NZ_FOHE01000002.1"/>
</dbReference>
<evidence type="ECO:0000256" key="1">
    <source>
        <dbReference type="SAM" id="MobiDB-lite"/>
    </source>
</evidence>